<dbReference type="AlphaFoldDB" id="A0AAN7IDE1"/>
<comment type="caution">
    <text evidence="3">The sequence shown here is derived from an EMBL/GenBank/DDBJ whole genome shotgun (WGS) entry which is preliminary data.</text>
</comment>
<name>A0AAN7IDE1_QUERU</name>
<sequence length="457" mass="50944">MNSANTLIYTPFSLSQYQCHHHHLLLHLSCSSLPPKRRRTYRRNPKLSSPFTTTTNTTISTTSSSDNSTLQTVIDLNQTTSFLHYNFQRFISSSLDAYHDLRTLITLDDNRRILVSCRRSTVVFAGNLVLCSFVLVFAFRVLGKLGLWLIRGRSGFGDSGPVVVRRDRSLGGREVVVAVGVGRKVKERENLKRVSSNPLSPAVAASATNGGISERVSGTRVRPREKKLPKWWPVSVLQPGLVLNAEQYKREANWLIQVITDNRINGRDIVEDDIIQLRQICRTSGVRVSFDTINTRDSFYRASVDFVLNVCSRAPSHCTSVQIDGEDARQFVAGLAENIGLENIRAAIIVSAAVAARTRSRFLQAWALEIQGKHAEAKLELSKICLMLRIFPPEESSPEMEMVARGLEKNLKVEQRLFLLNMLVGVCGEESRISATEALGLVPSQEGIGDGQECKYT</sequence>
<gene>
    <name evidence="3" type="ORF">RGQ29_002890</name>
</gene>
<dbReference type="Proteomes" id="UP001324115">
    <property type="component" value="Unassembled WGS sequence"/>
</dbReference>
<reference evidence="3 4" key="1">
    <citation type="journal article" date="2023" name="G3 (Bethesda)">
        <title>A haplotype-resolved chromosome-scale genome for Quercus rubra L. provides insights into the genetics of adaptive traits for red oak species.</title>
        <authorList>
            <person name="Kapoor B."/>
            <person name="Jenkins J."/>
            <person name="Schmutz J."/>
            <person name="Zhebentyayeva T."/>
            <person name="Kuelheim C."/>
            <person name="Coggeshall M."/>
            <person name="Heim C."/>
            <person name="Lasky J.R."/>
            <person name="Leites L."/>
            <person name="Islam-Faridi N."/>
            <person name="Romero-Severson J."/>
            <person name="DeLeo V.L."/>
            <person name="Lucas S.M."/>
            <person name="Lazic D."/>
            <person name="Gailing O."/>
            <person name="Carlson J."/>
            <person name="Staton M."/>
        </authorList>
    </citation>
    <scope>NUCLEOTIDE SEQUENCE [LARGE SCALE GENOMIC DNA]</scope>
    <source>
        <strain evidence="3">Pseudo-F2</strain>
    </source>
</reference>
<organism evidence="3 4">
    <name type="scientific">Quercus rubra</name>
    <name type="common">Northern red oak</name>
    <name type="synonym">Quercus borealis</name>
    <dbReference type="NCBI Taxonomy" id="3512"/>
    <lineage>
        <taxon>Eukaryota</taxon>
        <taxon>Viridiplantae</taxon>
        <taxon>Streptophyta</taxon>
        <taxon>Embryophyta</taxon>
        <taxon>Tracheophyta</taxon>
        <taxon>Spermatophyta</taxon>
        <taxon>Magnoliopsida</taxon>
        <taxon>eudicotyledons</taxon>
        <taxon>Gunneridae</taxon>
        <taxon>Pentapetalae</taxon>
        <taxon>rosids</taxon>
        <taxon>fabids</taxon>
        <taxon>Fagales</taxon>
        <taxon>Fagaceae</taxon>
        <taxon>Quercus</taxon>
    </lineage>
</organism>
<keyword evidence="2" id="KW-0812">Transmembrane</keyword>
<dbReference type="PANTHER" id="PTHR35830">
    <property type="entry name" value="OS05G0299200 PROTEIN"/>
    <property type="match status" value="1"/>
</dbReference>
<proteinExistence type="predicted"/>
<accession>A0AAN7IDE1</accession>
<feature type="transmembrane region" description="Helical" evidence="2">
    <location>
        <begin position="122"/>
        <end position="143"/>
    </location>
</feature>
<dbReference type="PANTHER" id="PTHR35830:SF1">
    <property type="entry name" value="OS05G0299200 PROTEIN"/>
    <property type="match status" value="1"/>
</dbReference>
<feature type="compositionally biased region" description="Low complexity" evidence="1">
    <location>
        <begin position="48"/>
        <end position="66"/>
    </location>
</feature>
<protein>
    <submittedName>
        <fullName evidence="3">Uncharacterized protein</fullName>
    </submittedName>
</protein>
<keyword evidence="2" id="KW-0472">Membrane</keyword>
<dbReference type="EMBL" id="JAXUIC010000010">
    <property type="protein sequence ID" value="KAK4566814.1"/>
    <property type="molecule type" value="Genomic_DNA"/>
</dbReference>
<keyword evidence="2" id="KW-1133">Transmembrane helix</keyword>
<feature type="region of interest" description="Disordered" evidence="1">
    <location>
        <begin position="41"/>
        <end position="66"/>
    </location>
</feature>
<evidence type="ECO:0000256" key="1">
    <source>
        <dbReference type="SAM" id="MobiDB-lite"/>
    </source>
</evidence>
<dbReference type="EMBL" id="JAXUIC010000010">
    <property type="protein sequence ID" value="KAK4566815.1"/>
    <property type="molecule type" value="Genomic_DNA"/>
</dbReference>
<evidence type="ECO:0000256" key="2">
    <source>
        <dbReference type="SAM" id="Phobius"/>
    </source>
</evidence>
<evidence type="ECO:0000313" key="4">
    <source>
        <dbReference type="Proteomes" id="UP001324115"/>
    </source>
</evidence>
<keyword evidence="4" id="KW-1185">Reference proteome</keyword>
<evidence type="ECO:0000313" key="3">
    <source>
        <dbReference type="EMBL" id="KAK4566814.1"/>
    </source>
</evidence>